<comment type="caution">
    <text evidence="1">The sequence shown here is derived from an EMBL/GenBank/DDBJ whole genome shotgun (WGS) entry which is preliminary data.</text>
</comment>
<name>A0AAP6ZRU6_PAEAL</name>
<dbReference type="PANTHER" id="PTHR12526">
    <property type="entry name" value="GLYCOSYLTRANSFERASE"/>
    <property type="match status" value="1"/>
</dbReference>
<accession>A0AAP6ZRU6</accession>
<gene>
    <name evidence="1" type="ORF">HMI46_01940</name>
</gene>
<dbReference type="Pfam" id="PF13692">
    <property type="entry name" value="Glyco_trans_1_4"/>
    <property type="match status" value="1"/>
</dbReference>
<dbReference type="RefSeq" id="WP_171414625.1">
    <property type="nucleotide sequence ID" value="NZ_JABFOR010000002.1"/>
</dbReference>
<dbReference type="Proteomes" id="UP000552038">
    <property type="component" value="Unassembled WGS sequence"/>
</dbReference>
<dbReference type="SUPFAM" id="SSF53756">
    <property type="entry name" value="UDP-Glycosyltransferase/glycogen phosphorylase"/>
    <property type="match status" value="1"/>
</dbReference>
<dbReference type="AlphaFoldDB" id="A0AAP6ZRU6"/>
<dbReference type="PANTHER" id="PTHR12526:SF636">
    <property type="entry name" value="BLL3647 PROTEIN"/>
    <property type="match status" value="1"/>
</dbReference>
<dbReference type="CDD" id="cd03801">
    <property type="entry name" value="GT4_PimA-like"/>
    <property type="match status" value="1"/>
</dbReference>
<evidence type="ECO:0000313" key="2">
    <source>
        <dbReference type="Proteomes" id="UP000552038"/>
    </source>
</evidence>
<dbReference type="GO" id="GO:0016757">
    <property type="term" value="F:glycosyltransferase activity"/>
    <property type="evidence" value="ECO:0007669"/>
    <property type="project" value="TreeGrafter"/>
</dbReference>
<proteinExistence type="predicted"/>
<reference evidence="1 2" key="1">
    <citation type="submission" date="2020-05" db="EMBL/GenBank/DDBJ databases">
        <title>Whole genome sequencing and identification of novel metabolites from Paenibacillus alvei strain JR949.</title>
        <authorList>
            <person name="Rajendhran J."/>
            <person name="Sree Pranav P."/>
            <person name="Mahalakshmi B."/>
            <person name="Karthikeyan R."/>
        </authorList>
    </citation>
    <scope>NUCLEOTIDE SEQUENCE [LARGE SCALE GENOMIC DNA]</scope>
    <source>
        <strain evidence="1 2">JR949</strain>
    </source>
</reference>
<dbReference type="EMBL" id="JABFOR010000002">
    <property type="protein sequence ID" value="NOJ69319.1"/>
    <property type="molecule type" value="Genomic_DNA"/>
</dbReference>
<sequence length="401" mass="45175">MKLVFAYDVVVEQDIHANRVYHNYFDYTVWQRYLNVFDEVTVATRVKQLGDKEKPANTKLSSGERVMFQAVPNLSNPIAQFQNRALARHALKECLLASDALIARLPSETGAVAIQLAKRLGKPWAVEVVGHAWDALWNYGTWQGKVYAPIMTWRTKQLVKRAPFALYVTEHFLQSHYPCRGRTTHCSNVEIPIPAVEQVAKQFTAGSKDVVRIGLVGSMATRYKGIHTALHALASLKDELRFEFRILGEGDSVPWKALCEQLGIIDRVHFYSPLPSGTAVFEWLDALDMYMQPSLQEGLPRALIEAMSRGLPAIGSTAGGIPELLPEKWIFPAGDVSALASRLRRMIGETGERSEAARVNYETAQRYAKEALDQRRSDFWQEFRDYALSGAEHSVIRLVSR</sequence>
<evidence type="ECO:0000313" key="1">
    <source>
        <dbReference type="EMBL" id="NOJ69319.1"/>
    </source>
</evidence>
<protein>
    <submittedName>
        <fullName evidence="1">Glycosyltransferase family 4 protein</fullName>
    </submittedName>
</protein>
<dbReference type="Gene3D" id="3.40.50.2000">
    <property type="entry name" value="Glycogen Phosphorylase B"/>
    <property type="match status" value="2"/>
</dbReference>
<organism evidence="1 2">
    <name type="scientific">Paenibacillus alvei</name>
    <name type="common">Bacillus alvei</name>
    <dbReference type="NCBI Taxonomy" id="44250"/>
    <lineage>
        <taxon>Bacteria</taxon>
        <taxon>Bacillati</taxon>
        <taxon>Bacillota</taxon>
        <taxon>Bacilli</taxon>
        <taxon>Bacillales</taxon>
        <taxon>Paenibacillaceae</taxon>
        <taxon>Paenibacillus</taxon>
    </lineage>
</organism>